<reference evidence="2 3" key="1">
    <citation type="journal article" date="2023" name="Mol. Biol. Evol.">
        <title>Genomics of Secondarily Temperate Adaptation in the Only Non-Antarctic Icefish.</title>
        <authorList>
            <person name="Rivera-Colon A.G."/>
            <person name="Rayamajhi N."/>
            <person name="Minhas B.F."/>
            <person name="Madrigal G."/>
            <person name="Bilyk K.T."/>
            <person name="Yoon V."/>
            <person name="Hune M."/>
            <person name="Gregory S."/>
            <person name="Cheng C.H.C."/>
            <person name="Catchen J.M."/>
        </authorList>
    </citation>
    <scope>NUCLEOTIDE SEQUENCE [LARGE SCALE GENOMIC DNA]</scope>
    <source>
        <strain evidence="2">JC2023a</strain>
    </source>
</reference>
<feature type="compositionally biased region" description="Pro residues" evidence="1">
    <location>
        <begin position="64"/>
        <end position="74"/>
    </location>
</feature>
<evidence type="ECO:0000313" key="2">
    <source>
        <dbReference type="EMBL" id="KAK5876491.1"/>
    </source>
</evidence>
<evidence type="ECO:0000313" key="3">
    <source>
        <dbReference type="Proteomes" id="UP001335648"/>
    </source>
</evidence>
<keyword evidence="3" id="KW-1185">Reference proteome</keyword>
<organism evidence="2 3">
    <name type="scientific">Champsocephalus esox</name>
    <name type="common">pike icefish</name>
    <dbReference type="NCBI Taxonomy" id="159716"/>
    <lineage>
        <taxon>Eukaryota</taxon>
        <taxon>Metazoa</taxon>
        <taxon>Chordata</taxon>
        <taxon>Craniata</taxon>
        <taxon>Vertebrata</taxon>
        <taxon>Euteleostomi</taxon>
        <taxon>Actinopterygii</taxon>
        <taxon>Neopterygii</taxon>
        <taxon>Teleostei</taxon>
        <taxon>Neoteleostei</taxon>
        <taxon>Acanthomorphata</taxon>
        <taxon>Eupercaria</taxon>
        <taxon>Perciformes</taxon>
        <taxon>Notothenioidei</taxon>
        <taxon>Channichthyidae</taxon>
        <taxon>Champsocephalus</taxon>
    </lineage>
</organism>
<name>A0AAN8B153_9TELE</name>
<dbReference type="Proteomes" id="UP001335648">
    <property type="component" value="Unassembled WGS sequence"/>
</dbReference>
<dbReference type="AlphaFoldDB" id="A0AAN8B153"/>
<accession>A0AAN8B153</accession>
<feature type="region of interest" description="Disordered" evidence="1">
    <location>
        <begin position="59"/>
        <end position="86"/>
    </location>
</feature>
<dbReference type="EMBL" id="JAULUE010002067">
    <property type="protein sequence ID" value="KAK5876491.1"/>
    <property type="molecule type" value="Genomic_DNA"/>
</dbReference>
<sequence length="86" mass="9238">MSTPAPVAEDPCFGPWPSLIMVLAHRPRTQLAGQTSRHLFGVGWATALKGPAACSDLLLDPSRPYSPHPPPPKNSIPQAECRLNQS</sequence>
<evidence type="ECO:0000256" key="1">
    <source>
        <dbReference type="SAM" id="MobiDB-lite"/>
    </source>
</evidence>
<protein>
    <submittedName>
        <fullName evidence="2">Uncharacterized protein</fullName>
    </submittedName>
</protein>
<proteinExistence type="predicted"/>
<comment type="caution">
    <text evidence="2">The sequence shown here is derived from an EMBL/GenBank/DDBJ whole genome shotgun (WGS) entry which is preliminary data.</text>
</comment>
<gene>
    <name evidence="2" type="ORF">CesoFtcFv8_025840</name>
</gene>